<feature type="transmembrane region" description="Helical" evidence="2">
    <location>
        <begin position="34"/>
        <end position="50"/>
    </location>
</feature>
<dbReference type="SUPFAM" id="SSF103481">
    <property type="entry name" value="Multidrug resistance efflux transporter EmrE"/>
    <property type="match status" value="2"/>
</dbReference>
<dbReference type="Gene3D" id="1.10.3730.20">
    <property type="match status" value="1"/>
</dbReference>
<gene>
    <name evidence="4" type="ORF">HPT29_013985</name>
</gene>
<feature type="transmembrane region" description="Helical" evidence="2">
    <location>
        <begin position="235"/>
        <end position="252"/>
    </location>
</feature>
<keyword evidence="2" id="KW-0472">Membrane</keyword>
<feature type="transmembrane region" description="Helical" evidence="2">
    <location>
        <begin position="95"/>
        <end position="113"/>
    </location>
</feature>
<evidence type="ECO:0000313" key="4">
    <source>
        <dbReference type="EMBL" id="UVF17653.1"/>
    </source>
</evidence>
<dbReference type="RefSeq" id="WP_173946886.1">
    <property type="nucleotide sequence ID" value="NZ_CP102845.1"/>
</dbReference>
<dbReference type="EMBL" id="CP102845">
    <property type="protein sequence ID" value="UVF17653.1"/>
    <property type="molecule type" value="Genomic_DNA"/>
</dbReference>
<feature type="transmembrane region" description="Helical" evidence="2">
    <location>
        <begin position="146"/>
        <end position="167"/>
    </location>
</feature>
<feature type="transmembrane region" description="Helical" evidence="2">
    <location>
        <begin position="258"/>
        <end position="276"/>
    </location>
</feature>
<proteinExistence type="predicted"/>
<dbReference type="Pfam" id="PF00892">
    <property type="entry name" value="EamA"/>
    <property type="match status" value="2"/>
</dbReference>
<evidence type="ECO:0000256" key="2">
    <source>
        <dbReference type="SAM" id="Phobius"/>
    </source>
</evidence>
<dbReference type="InterPro" id="IPR000620">
    <property type="entry name" value="EamA_dom"/>
</dbReference>
<accession>A0ABY5RKZ4</accession>
<feature type="transmembrane region" description="Helical" evidence="2">
    <location>
        <begin position="122"/>
        <end position="140"/>
    </location>
</feature>
<feature type="domain" description="EamA" evidence="3">
    <location>
        <begin position="3"/>
        <end position="136"/>
    </location>
</feature>
<evidence type="ECO:0000256" key="1">
    <source>
        <dbReference type="SAM" id="MobiDB-lite"/>
    </source>
</evidence>
<evidence type="ECO:0000313" key="5">
    <source>
        <dbReference type="Proteomes" id="UP001017257"/>
    </source>
</evidence>
<keyword evidence="2" id="KW-0812">Transmembrane</keyword>
<evidence type="ECO:0000259" key="3">
    <source>
        <dbReference type="Pfam" id="PF00892"/>
    </source>
</evidence>
<reference evidence="4" key="1">
    <citation type="submission" date="2022-08" db="EMBL/GenBank/DDBJ databases">
        <title>Microvirga terrae sp. nov., isolated from soil.</title>
        <authorList>
            <person name="Kim K.H."/>
            <person name="Seo Y.L."/>
            <person name="Kim J.M."/>
            <person name="Lee J.K."/>
            <person name="Han D.M."/>
            <person name="Jeon C.O."/>
        </authorList>
    </citation>
    <scope>NUCLEOTIDE SEQUENCE</scope>
    <source>
        <strain evidence="4">R24</strain>
    </source>
</reference>
<feature type="transmembrane region" description="Helical" evidence="2">
    <location>
        <begin position="174"/>
        <end position="198"/>
    </location>
</feature>
<organism evidence="4 5">
    <name type="scientific">Microvirga terrae</name>
    <dbReference type="NCBI Taxonomy" id="2740529"/>
    <lineage>
        <taxon>Bacteria</taxon>
        <taxon>Pseudomonadati</taxon>
        <taxon>Pseudomonadota</taxon>
        <taxon>Alphaproteobacteria</taxon>
        <taxon>Hyphomicrobiales</taxon>
        <taxon>Methylobacteriaceae</taxon>
        <taxon>Microvirga</taxon>
    </lineage>
</organism>
<dbReference type="PANTHER" id="PTHR22911:SF135">
    <property type="entry name" value="BLR4310 PROTEIN"/>
    <property type="match status" value="1"/>
</dbReference>
<feature type="transmembrane region" description="Helical" evidence="2">
    <location>
        <begin position="204"/>
        <end position="228"/>
    </location>
</feature>
<sequence length="308" mass="33363">MVKGILLAFLAFAVFAWGDAVVKEIGHGLDPFEVTFFGYLIPLLLSPVFMKSGDRIVDLVRWNRPWLMGLRVFLIAATTPFSVMAFRSLPFAEAFALLFLMPSLVTVLSILVLKEHVRWRRGLAVCAAFIGVLIIVRPGFKEFLPGHLAALATALCAAGGVITGRMIGHTEKRFTLIGTVFLATTVLAGLLMIPGFAWPTGHQWVLLLSFAATAFVAQALFIIATLYAPADRLGAAQYSQILWALAIGALFFDEWPDALALVGIFIVVAAGLFIFAREQTLKRDQPRTSAPAEAVPTGPAAPSLPGRR</sequence>
<dbReference type="Proteomes" id="UP001017257">
    <property type="component" value="Chromosome"/>
</dbReference>
<feature type="transmembrane region" description="Helical" evidence="2">
    <location>
        <begin position="70"/>
        <end position="89"/>
    </location>
</feature>
<keyword evidence="2" id="KW-1133">Transmembrane helix</keyword>
<dbReference type="InterPro" id="IPR037185">
    <property type="entry name" value="EmrE-like"/>
</dbReference>
<name>A0ABY5RKZ4_9HYPH</name>
<dbReference type="PANTHER" id="PTHR22911">
    <property type="entry name" value="ACYL-MALONYL CONDENSING ENZYME-RELATED"/>
    <property type="match status" value="1"/>
</dbReference>
<protein>
    <submittedName>
        <fullName evidence="4">DMT family transporter</fullName>
    </submittedName>
</protein>
<keyword evidence="5" id="KW-1185">Reference proteome</keyword>
<feature type="region of interest" description="Disordered" evidence="1">
    <location>
        <begin position="284"/>
        <end position="308"/>
    </location>
</feature>
<feature type="domain" description="EamA" evidence="3">
    <location>
        <begin position="145"/>
        <end position="275"/>
    </location>
</feature>